<keyword evidence="2" id="KW-0732">Signal</keyword>
<comment type="caution">
    <text evidence="3">The sequence shown here is derived from an EMBL/GenBank/DDBJ whole genome shotgun (WGS) entry which is preliminary data.</text>
</comment>
<evidence type="ECO:0000313" key="3">
    <source>
        <dbReference type="EMBL" id="GAA4403072.1"/>
    </source>
</evidence>
<feature type="signal peptide" evidence="2">
    <location>
        <begin position="1"/>
        <end position="19"/>
    </location>
</feature>
<dbReference type="EMBL" id="BAABHB010000003">
    <property type="protein sequence ID" value="GAA4403072.1"/>
    <property type="molecule type" value="Genomic_DNA"/>
</dbReference>
<feature type="region of interest" description="Disordered" evidence="1">
    <location>
        <begin position="101"/>
        <end position="137"/>
    </location>
</feature>
<dbReference type="RefSeq" id="WP_345266322.1">
    <property type="nucleotide sequence ID" value="NZ_BAABHB010000003.1"/>
</dbReference>
<proteinExistence type="predicted"/>
<accession>A0ABP8KAJ6</accession>
<feature type="chain" id="PRO_5046926991" description="Curlin associated repeat-containing protein" evidence="2">
    <location>
        <begin position="20"/>
        <end position="137"/>
    </location>
</feature>
<evidence type="ECO:0000256" key="2">
    <source>
        <dbReference type="SAM" id="SignalP"/>
    </source>
</evidence>
<reference evidence="4" key="1">
    <citation type="journal article" date="2019" name="Int. J. Syst. Evol. Microbiol.">
        <title>The Global Catalogue of Microorganisms (GCM) 10K type strain sequencing project: providing services to taxonomists for standard genome sequencing and annotation.</title>
        <authorList>
            <consortium name="The Broad Institute Genomics Platform"/>
            <consortium name="The Broad Institute Genome Sequencing Center for Infectious Disease"/>
            <person name="Wu L."/>
            <person name="Ma J."/>
        </authorList>
    </citation>
    <scope>NUCLEOTIDE SEQUENCE [LARGE SCALE GENOMIC DNA]</scope>
    <source>
        <strain evidence="4">JCM 17925</strain>
    </source>
</reference>
<evidence type="ECO:0000313" key="4">
    <source>
        <dbReference type="Proteomes" id="UP001500936"/>
    </source>
</evidence>
<protein>
    <recommendedName>
        <fullName evidence="5">Curlin associated repeat-containing protein</fullName>
    </recommendedName>
</protein>
<name>A0ABP8KAJ6_9BACT</name>
<dbReference type="Proteomes" id="UP001500936">
    <property type="component" value="Unassembled WGS sequence"/>
</dbReference>
<feature type="compositionally biased region" description="Polar residues" evidence="1">
    <location>
        <begin position="101"/>
        <end position="112"/>
    </location>
</feature>
<evidence type="ECO:0008006" key="5">
    <source>
        <dbReference type="Google" id="ProtNLM"/>
    </source>
</evidence>
<keyword evidence="4" id="KW-1185">Reference proteome</keyword>
<evidence type="ECO:0000256" key="1">
    <source>
        <dbReference type="SAM" id="MobiDB-lite"/>
    </source>
</evidence>
<feature type="region of interest" description="Disordered" evidence="1">
    <location>
        <begin position="26"/>
        <end position="48"/>
    </location>
</feature>
<gene>
    <name evidence="3" type="ORF">GCM10023187_18800</name>
</gene>
<sequence>MKTVILSLLGLGCISAVYAQSDTLPLRRSGSGSRAADGDTSVVAQAGNRPATANVISIQQQGHGRSVAVTQTSQGTQVLIRQDGDQSATVYQTGQGNQVSIIQSDETGTRISVQPLDSLPPGRPKRKSPPPSAGPKW</sequence>
<organism evidence="3 4">
    <name type="scientific">Nibrella viscosa</name>
    <dbReference type="NCBI Taxonomy" id="1084524"/>
    <lineage>
        <taxon>Bacteria</taxon>
        <taxon>Pseudomonadati</taxon>
        <taxon>Bacteroidota</taxon>
        <taxon>Cytophagia</taxon>
        <taxon>Cytophagales</taxon>
        <taxon>Spirosomataceae</taxon>
        <taxon>Nibrella</taxon>
    </lineage>
</organism>